<dbReference type="GO" id="GO:0071111">
    <property type="term" value="F:cyclic-guanylate-specific phosphodiesterase activity"/>
    <property type="evidence" value="ECO:0007669"/>
    <property type="project" value="InterPro"/>
</dbReference>
<feature type="domain" description="EAL" evidence="1">
    <location>
        <begin position="1"/>
        <end position="245"/>
    </location>
</feature>
<dbReference type="SMART" id="SM00052">
    <property type="entry name" value="EAL"/>
    <property type="match status" value="1"/>
</dbReference>
<dbReference type="CDD" id="cd01948">
    <property type="entry name" value="EAL"/>
    <property type="match status" value="1"/>
</dbReference>
<accession>A0A5D3F8Z0</accession>
<protein>
    <submittedName>
        <fullName evidence="2">EAL domain-containing protein</fullName>
    </submittedName>
</protein>
<dbReference type="Gene3D" id="3.20.20.450">
    <property type="entry name" value="EAL domain"/>
    <property type="match status" value="1"/>
</dbReference>
<evidence type="ECO:0000313" key="2">
    <source>
        <dbReference type="EMBL" id="TYK44569.1"/>
    </source>
</evidence>
<name>A0A5D3F8Z0_9ACTN</name>
<evidence type="ECO:0000313" key="3">
    <source>
        <dbReference type="Proteomes" id="UP000323505"/>
    </source>
</evidence>
<dbReference type="EMBL" id="VSRQ01000008">
    <property type="protein sequence ID" value="TYK44569.1"/>
    <property type="molecule type" value="Genomic_DNA"/>
</dbReference>
<dbReference type="InterPro" id="IPR035919">
    <property type="entry name" value="EAL_sf"/>
</dbReference>
<dbReference type="PROSITE" id="PS50883">
    <property type="entry name" value="EAL"/>
    <property type="match status" value="1"/>
</dbReference>
<dbReference type="InterPro" id="IPR050706">
    <property type="entry name" value="Cyclic-di-GMP_PDE-like"/>
</dbReference>
<dbReference type="PANTHER" id="PTHR33121:SF70">
    <property type="entry name" value="SIGNALING PROTEIN YKOW"/>
    <property type="match status" value="1"/>
</dbReference>
<comment type="caution">
    <text evidence="2">The sequence shown here is derived from an EMBL/GenBank/DDBJ whole genome shotgun (WGS) entry which is preliminary data.</text>
</comment>
<dbReference type="Proteomes" id="UP000323505">
    <property type="component" value="Unassembled WGS sequence"/>
</dbReference>
<sequence length="245" mass="26868">MGARWYGLSSSGRWQVESPPEIHFMPIVGPTGGLKLEALAADTSPLGSLPLAELAAHDCWMVFASCLQVADLQDHQPGVGLSVNVHPAYLEDRFLAARIAELVAFTGLDPRLLTLEVTECRSVDLSCQFVRKNLIGLHAMGMSLAIDDFGAGYATAAQVKALCGVFSFRYLKLDMSLMQGWASRAGLRKIRHAAYLAQRHGLEVVAEGIETAEQLDFVRAQGWWAQGFFIGKKTVIETFKSWKLD</sequence>
<organism evidence="2 3">
    <name type="scientific">Actinomadura decatromicini</name>
    <dbReference type="NCBI Taxonomy" id="2604572"/>
    <lineage>
        <taxon>Bacteria</taxon>
        <taxon>Bacillati</taxon>
        <taxon>Actinomycetota</taxon>
        <taxon>Actinomycetes</taxon>
        <taxon>Streptosporangiales</taxon>
        <taxon>Thermomonosporaceae</taxon>
        <taxon>Actinomadura</taxon>
    </lineage>
</organism>
<dbReference type="InterPro" id="IPR001633">
    <property type="entry name" value="EAL_dom"/>
</dbReference>
<dbReference type="PANTHER" id="PTHR33121">
    <property type="entry name" value="CYCLIC DI-GMP PHOSPHODIESTERASE PDEF"/>
    <property type="match status" value="1"/>
</dbReference>
<evidence type="ECO:0000259" key="1">
    <source>
        <dbReference type="PROSITE" id="PS50883"/>
    </source>
</evidence>
<dbReference type="SUPFAM" id="SSF141868">
    <property type="entry name" value="EAL domain-like"/>
    <property type="match status" value="1"/>
</dbReference>
<keyword evidence="3" id="KW-1185">Reference proteome</keyword>
<reference evidence="2 3" key="1">
    <citation type="submission" date="2019-08" db="EMBL/GenBank/DDBJ databases">
        <title>Actinomadura sp. nov. CYP1-5 isolated from mountain soil.</title>
        <authorList>
            <person name="Songsumanus A."/>
            <person name="Kuncharoen N."/>
            <person name="Kudo T."/>
            <person name="Yuki M."/>
            <person name="Igarashi Y."/>
            <person name="Tanasupawat S."/>
        </authorList>
    </citation>
    <scope>NUCLEOTIDE SEQUENCE [LARGE SCALE GENOMIC DNA]</scope>
    <source>
        <strain evidence="2 3">CYP1-5</strain>
    </source>
</reference>
<proteinExistence type="predicted"/>
<gene>
    <name evidence="2" type="ORF">FXF68_34490</name>
</gene>
<dbReference type="Pfam" id="PF00563">
    <property type="entry name" value="EAL"/>
    <property type="match status" value="1"/>
</dbReference>
<dbReference type="AlphaFoldDB" id="A0A5D3F8Z0"/>